<name>A0ABQ9XQG9_9EUKA</name>
<evidence type="ECO:0000313" key="3">
    <source>
        <dbReference type="EMBL" id="KAK2953774.1"/>
    </source>
</evidence>
<evidence type="ECO:0000256" key="1">
    <source>
        <dbReference type="SAM" id="MobiDB-lite"/>
    </source>
</evidence>
<evidence type="ECO:0000256" key="2">
    <source>
        <dbReference type="SAM" id="SignalP"/>
    </source>
</evidence>
<sequence>MLLCSLLMTICRNYAQEQFCCDNLMVKKDLRCFFAPKPVAKATFRQGSDGQSPQAQISPKERPQLDQMKYHRDYRDNGEQVNEYHNGHHRNDCFDDFEEKRRGIDY</sequence>
<dbReference type="EMBL" id="JARBJD010000087">
    <property type="protein sequence ID" value="KAK2953774.1"/>
    <property type="molecule type" value="Genomic_DNA"/>
</dbReference>
<organism evidence="3 4">
    <name type="scientific">Blattamonas nauphoetae</name>
    <dbReference type="NCBI Taxonomy" id="2049346"/>
    <lineage>
        <taxon>Eukaryota</taxon>
        <taxon>Metamonada</taxon>
        <taxon>Preaxostyla</taxon>
        <taxon>Oxymonadida</taxon>
        <taxon>Blattamonas</taxon>
    </lineage>
</organism>
<gene>
    <name evidence="3" type="ORF">BLNAU_11331</name>
</gene>
<comment type="caution">
    <text evidence="3">The sequence shown here is derived from an EMBL/GenBank/DDBJ whole genome shotgun (WGS) entry which is preliminary data.</text>
</comment>
<reference evidence="3 4" key="1">
    <citation type="journal article" date="2022" name="bioRxiv">
        <title>Genomics of Preaxostyla Flagellates Illuminates Evolutionary Transitions and the Path Towards Mitochondrial Loss.</title>
        <authorList>
            <person name="Novak L.V.F."/>
            <person name="Treitli S.C."/>
            <person name="Pyrih J."/>
            <person name="Halakuc P."/>
            <person name="Pipaliya S.V."/>
            <person name="Vacek V."/>
            <person name="Brzon O."/>
            <person name="Soukal P."/>
            <person name="Eme L."/>
            <person name="Dacks J.B."/>
            <person name="Karnkowska A."/>
            <person name="Elias M."/>
            <person name="Hampl V."/>
        </authorList>
    </citation>
    <scope>NUCLEOTIDE SEQUENCE [LARGE SCALE GENOMIC DNA]</scope>
    <source>
        <strain evidence="3">NAU3</strain>
        <tissue evidence="3">Gut</tissue>
    </source>
</reference>
<feature type="compositionally biased region" description="Polar residues" evidence="1">
    <location>
        <begin position="45"/>
        <end position="57"/>
    </location>
</feature>
<feature type="chain" id="PRO_5045085050" evidence="2">
    <location>
        <begin position="16"/>
        <end position="106"/>
    </location>
</feature>
<feature type="signal peptide" evidence="2">
    <location>
        <begin position="1"/>
        <end position="15"/>
    </location>
</feature>
<accession>A0ABQ9XQG9</accession>
<feature type="region of interest" description="Disordered" evidence="1">
    <location>
        <begin position="44"/>
        <end position="66"/>
    </location>
</feature>
<keyword evidence="4" id="KW-1185">Reference proteome</keyword>
<dbReference type="Proteomes" id="UP001281761">
    <property type="component" value="Unassembled WGS sequence"/>
</dbReference>
<evidence type="ECO:0000313" key="4">
    <source>
        <dbReference type="Proteomes" id="UP001281761"/>
    </source>
</evidence>
<keyword evidence="2" id="KW-0732">Signal</keyword>
<proteinExistence type="predicted"/>
<protein>
    <submittedName>
        <fullName evidence="3">Uncharacterized protein</fullName>
    </submittedName>
</protein>